<dbReference type="InterPro" id="IPR043171">
    <property type="entry name" value="Ap4A_phos1/2-like"/>
</dbReference>
<dbReference type="GeneID" id="40382941"/>
<dbReference type="OrthoDB" id="10267950at2759"/>
<dbReference type="GO" id="GO:0003877">
    <property type="term" value="F:ATP:ADP adenylyltransferase activity"/>
    <property type="evidence" value="ECO:0007669"/>
    <property type="project" value="InterPro"/>
</dbReference>
<dbReference type="EMBL" id="JQFK01000012">
    <property type="protein sequence ID" value="KGK39075.1"/>
    <property type="molecule type" value="Genomic_DNA"/>
</dbReference>
<evidence type="ECO:0000313" key="6">
    <source>
        <dbReference type="Proteomes" id="UP000029867"/>
    </source>
</evidence>
<dbReference type="InterPro" id="IPR009163">
    <property type="entry name" value="Ap4A_phos1/2"/>
</dbReference>
<dbReference type="Proteomes" id="UP000029867">
    <property type="component" value="Unassembled WGS sequence"/>
</dbReference>
<feature type="domain" description="Ap4A phosphorylase 1/2 N-terminal" evidence="3">
    <location>
        <begin position="10"/>
        <end position="185"/>
    </location>
</feature>
<feature type="active site" description="Nucleophile" evidence="1">
    <location>
        <position position="178"/>
    </location>
</feature>
<feature type="domain" description="ATP adenylyltransferase C-terminal" evidence="2">
    <location>
        <begin position="218"/>
        <end position="331"/>
    </location>
</feature>
<sequence>MVEVKSIEELSQIKLFDLIREVFDKAYANGDLVYKEPTNIEHFKDPESQLQYEISILEGLDKRPNNRAREPGEEEDVTKEVIEKVQTKDPFATPEPELTVIDSLLDDYRLILNKYPNTKYHFLLVTKDFEKQDSLLKPIELQIIRTILENLNGSGDGVKYFSFFNSGPESGYSQFHKHVQFLKLPEHFMPFQDNIISGVNYFLPKEIVQERRPLFAKKARFKHYILKLKEYNEGEVDREEELDSLAMLYMYLIKRSLNINKEFEIDKRDFSYNLMMMNDWMMIVPRRSAKYEDIWQNSLGFMGLFFLKDEDLKGKVQQVGISKILEECGFPMEEDEHQIVYNEYGY</sequence>
<keyword evidence="7" id="KW-1185">Reference proteome</keyword>
<evidence type="ECO:0000259" key="3">
    <source>
        <dbReference type="Pfam" id="PF19327"/>
    </source>
</evidence>
<dbReference type="STRING" id="4909.A0A099P2C3"/>
<dbReference type="Gene3D" id="3.30.428.70">
    <property type="match status" value="1"/>
</dbReference>
<reference evidence="6" key="1">
    <citation type="journal article" date="2014" name="Microb. Cell Fact.">
        <title>Exploiting Issatchenkia orientalis SD108 for succinic acid production.</title>
        <authorList>
            <person name="Xiao H."/>
            <person name="Shao Z."/>
            <person name="Jiang Y."/>
            <person name="Dole S."/>
            <person name="Zhao H."/>
        </authorList>
    </citation>
    <scope>NUCLEOTIDE SEQUENCE [LARGE SCALE GENOMIC DNA]</scope>
    <source>
        <strain evidence="6">SD108</strain>
    </source>
</reference>
<dbReference type="InterPro" id="IPR019200">
    <property type="entry name" value="ATP_adenylylTrfase_C"/>
</dbReference>
<proteinExistence type="predicted"/>
<dbReference type="AlphaFoldDB" id="A0A099P2C3"/>
<evidence type="ECO:0000313" key="5">
    <source>
        <dbReference type="EMBL" id="KGK39075.1"/>
    </source>
</evidence>
<reference evidence="5" key="2">
    <citation type="submission" date="2014-08" db="EMBL/GenBank/DDBJ databases">
        <title>Exploiting Issatchenkia orientalis SD108 for Succinic Acid Production.</title>
        <authorList>
            <person name="Xiao H."/>
            <person name="Shao Z."/>
            <person name="Jiang Y."/>
            <person name="Dole S."/>
            <person name="Zhao H."/>
        </authorList>
    </citation>
    <scope>NUCLEOTIDE SEQUENCE [LARGE SCALE GENOMIC DNA]</scope>
    <source>
        <strain evidence="5">SD108</strain>
    </source>
</reference>
<evidence type="ECO:0000259" key="2">
    <source>
        <dbReference type="Pfam" id="PF09830"/>
    </source>
</evidence>
<dbReference type="Proteomes" id="UP000249293">
    <property type="component" value="Chromosome 2"/>
</dbReference>
<dbReference type="InterPro" id="IPR036265">
    <property type="entry name" value="HIT-like_sf"/>
</dbReference>
<dbReference type="eggNOG" id="ENOG502QRAQ">
    <property type="taxonomic scope" value="Eukaryota"/>
</dbReference>
<organism evidence="5 6">
    <name type="scientific">Pichia kudriavzevii</name>
    <name type="common">Yeast</name>
    <name type="synonym">Issatchenkia orientalis</name>
    <dbReference type="NCBI Taxonomy" id="4909"/>
    <lineage>
        <taxon>Eukaryota</taxon>
        <taxon>Fungi</taxon>
        <taxon>Dikarya</taxon>
        <taxon>Ascomycota</taxon>
        <taxon>Saccharomycotina</taxon>
        <taxon>Pichiomycetes</taxon>
        <taxon>Pichiales</taxon>
        <taxon>Pichiaceae</taxon>
        <taxon>Pichia</taxon>
    </lineage>
</organism>
<evidence type="ECO:0000256" key="1">
    <source>
        <dbReference type="PIRSR" id="PIRSR000846-1"/>
    </source>
</evidence>
<dbReference type="PANTHER" id="PTHR38420:SF1">
    <property type="entry name" value="PUTATIVE (AFU_ORTHOLOGUE AFUA_5G14690)-RELATED"/>
    <property type="match status" value="1"/>
</dbReference>
<dbReference type="GO" id="GO:0009117">
    <property type="term" value="P:nucleotide metabolic process"/>
    <property type="evidence" value="ECO:0007669"/>
    <property type="project" value="InterPro"/>
</dbReference>
<accession>A0A099P2C3</accession>
<dbReference type="PIRSF" id="PIRSF000846">
    <property type="entry name" value="ATP_adenylyltr"/>
    <property type="match status" value="1"/>
</dbReference>
<gene>
    <name evidence="4" type="ORF">C5L36_0B04270</name>
    <name evidence="5" type="ORF">JL09_g1751</name>
</gene>
<dbReference type="SUPFAM" id="SSF54197">
    <property type="entry name" value="HIT-like"/>
    <property type="match status" value="1"/>
</dbReference>
<dbReference type="KEGG" id="pkz:C5L36_0B04270"/>
<dbReference type="GO" id="GO:0005524">
    <property type="term" value="F:ATP binding"/>
    <property type="evidence" value="ECO:0007669"/>
    <property type="project" value="InterPro"/>
</dbReference>
<dbReference type="RefSeq" id="XP_029320653.1">
    <property type="nucleotide sequence ID" value="XM_029464794.1"/>
</dbReference>
<dbReference type="EMBL" id="CP028774">
    <property type="protein sequence ID" value="AWU75176.1"/>
    <property type="molecule type" value="Genomic_DNA"/>
</dbReference>
<evidence type="ECO:0000313" key="4">
    <source>
        <dbReference type="EMBL" id="AWU75176.1"/>
    </source>
</evidence>
<reference evidence="4 7" key="3">
    <citation type="submission" date="2018-06" db="EMBL/GenBank/DDBJ databases">
        <title>Population genomics shows no distinction between pathogenic Candida krusei and environmental Pichia kudriavzevii: One species, four names.</title>
        <authorList>
            <person name="Douglass A.P."/>
            <person name="Offei B."/>
            <person name="Braun-Galleani S."/>
            <person name="Coughlan A.Y."/>
            <person name="Martos A."/>
            <person name="Ortiz-Merino R.A."/>
            <person name="Byrne K.P."/>
            <person name="Wolfe K.H."/>
        </authorList>
    </citation>
    <scope>NUCLEOTIDE SEQUENCE [LARGE SCALE GENOMIC DNA]</scope>
    <source>
        <strain evidence="4 7">CBS573</strain>
    </source>
</reference>
<dbReference type="VEuPathDB" id="FungiDB:C5L36_0B04270"/>
<dbReference type="HOGENOM" id="CLU_049915_1_0_1"/>
<dbReference type="InterPro" id="IPR045759">
    <property type="entry name" value="Ap4A_phos1/2_N"/>
</dbReference>
<evidence type="ECO:0000313" key="7">
    <source>
        <dbReference type="Proteomes" id="UP000249293"/>
    </source>
</evidence>
<dbReference type="Pfam" id="PF09830">
    <property type="entry name" value="ATP_transf"/>
    <property type="match status" value="1"/>
</dbReference>
<dbReference type="PANTHER" id="PTHR38420">
    <property type="entry name" value="AP-4-A PHOSPHORYLASE II"/>
    <property type="match status" value="1"/>
</dbReference>
<dbReference type="Pfam" id="PF19327">
    <property type="entry name" value="Ap4A_phos_N"/>
    <property type="match status" value="1"/>
</dbReference>
<protein>
    <submittedName>
        <fullName evidence="5">Uncharacterized protein</fullName>
    </submittedName>
</protein>
<name>A0A099P2C3_PICKU</name>